<dbReference type="EMBL" id="JAHQIW010004715">
    <property type="protein sequence ID" value="KAJ1363434.1"/>
    <property type="molecule type" value="Genomic_DNA"/>
</dbReference>
<dbReference type="AlphaFoldDB" id="A0AAD5NC39"/>
<organism evidence="1 2">
    <name type="scientific">Parelaphostrongylus tenuis</name>
    <name type="common">Meningeal worm</name>
    <dbReference type="NCBI Taxonomy" id="148309"/>
    <lineage>
        <taxon>Eukaryota</taxon>
        <taxon>Metazoa</taxon>
        <taxon>Ecdysozoa</taxon>
        <taxon>Nematoda</taxon>
        <taxon>Chromadorea</taxon>
        <taxon>Rhabditida</taxon>
        <taxon>Rhabditina</taxon>
        <taxon>Rhabditomorpha</taxon>
        <taxon>Strongyloidea</taxon>
        <taxon>Metastrongylidae</taxon>
        <taxon>Parelaphostrongylus</taxon>
    </lineage>
</organism>
<name>A0AAD5NC39_PARTN</name>
<proteinExistence type="predicted"/>
<dbReference type="Proteomes" id="UP001196413">
    <property type="component" value="Unassembled WGS sequence"/>
</dbReference>
<protein>
    <submittedName>
        <fullName evidence="1">Uncharacterized protein</fullName>
    </submittedName>
</protein>
<gene>
    <name evidence="1" type="ORF">KIN20_023304</name>
</gene>
<evidence type="ECO:0000313" key="1">
    <source>
        <dbReference type="EMBL" id="KAJ1363434.1"/>
    </source>
</evidence>
<sequence length="126" mass="14749">MAISRISGGLQIVGRRLVRKFTCITCGPVDRRVTRVGSTNTPFFPIECKSSPLDPLCSRDSLSNISFFYTFREKSDQKQRRMLRNFFLNLIIYCFDSCEYYATKRLRERDFLSYDAIVFRSVLLMS</sequence>
<keyword evidence="2" id="KW-1185">Reference proteome</keyword>
<evidence type="ECO:0000313" key="2">
    <source>
        <dbReference type="Proteomes" id="UP001196413"/>
    </source>
</evidence>
<reference evidence="1" key="1">
    <citation type="submission" date="2021-06" db="EMBL/GenBank/DDBJ databases">
        <title>Parelaphostrongylus tenuis whole genome reference sequence.</title>
        <authorList>
            <person name="Garwood T.J."/>
            <person name="Larsen P.A."/>
            <person name="Fountain-Jones N.M."/>
            <person name="Garbe J.R."/>
            <person name="Macchietto M.G."/>
            <person name="Kania S.A."/>
            <person name="Gerhold R.W."/>
            <person name="Richards J.E."/>
            <person name="Wolf T.M."/>
        </authorList>
    </citation>
    <scope>NUCLEOTIDE SEQUENCE</scope>
    <source>
        <strain evidence="1">MNPRO001-30</strain>
        <tissue evidence="1">Meninges</tissue>
    </source>
</reference>
<comment type="caution">
    <text evidence="1">The sequence shown here is derived from an EMBL/GenBank/DDBJ whole genome shotgun (WGS) entry which is preliminary data.</text>
</comment>
<accession>A0AAD5NC39</accession>